<evidence type="ECO:0000259" key="6">
    <source>
        <dbReference type="PROSITE" id="PS50994"/>
    </source>
</evidence>
<dbReference type="AlphaFoldDB" id="A0A850TSL9"/>
<evidence type="ECO:0000256" key="3">
    <source>
        <dbReference type="SAM" id="Coils"/>
    </source>
</evidence>
<feature type="coiled-coil region" evidence="3">
    <location>
        <begin position="97"/>
        <end position="150"/>
    </location>
</feature>
<comment type="caution">
    <text evidence="7">The sequence shown here is derived from an EMBL/GenBank/DDBJ whole genome shotgun (WGS) entry which is preliminary data.</text>
</comment>
<dbReference type="InterPro" id="IPR043502">
    <property type="entry name" value="DNA/RNA_pol_sf"/>
</dbReference>
<dbReference type="InterPro" id="IPR043128">
    <property type="entry name" value="Rev_trsase/Diguanyl_cyclase"/>
</dbReference>
<evidence type="ECO:0000313" key="8">
    <source>
        <dbReference type="Proteomes" id="UP000640762"/>
    </source>
</evidence>
<dbReference type="InterPro" id="IPR041577">
    <property type="entry name" value="RT_RNaseH_2"/>
</dbReference>
<feature type="domain" description="RNase H type-1" evidence="5">
    <location>
        <begin position="805"/>
        <end position="946"/>
    </location>
</feature>
<protein>
    <recommendedName>
        <fullName evidence="2">ribonuclease H</fullName>
        <ecNumber evidence="2">3.1.26.4</ecNumber>
    </recommendedName>
</protein>
<feature type="non-terminal residue" evidence="7">
    <location>
        <position position="1"/>
    </location>
</feature>
<accession>A0A850TSL9</accession>
<dbReference type="Proteomes" id="UP000640762">
    <property type="component" value="Unassembled WGS sequence"/>
</dbReference>
<evidence type="ECO:0000256" key="1">
    <source>
        <dbReference type="ARBA" id="ARBA00010879"/>
    </source>
</evidence>
<evidence type="ECO:0000256" key="2">
    <source>
        <dbReference type="ARBA" id="ARBA00012180"/>
    </source>
</evidence>
<dbReference type="PANTHER" id="PTHR33064">
    <property type="entry name" value="POL PROTEIN"/>
    <property type="match status" value="1"/>
</dbReference>
<sequence length="1237" mass="138903">MDKLLQKYNCTPSQEIIEWAQKYWKDEDKVVERIELSRIEQKIKEGKGKGIVCAVLGACLSCAQKEIKTSPCPEQTADVEYASLKSENEVLKTSLTLEREENEKLKTSLTLEKENNDKFGTQVDSLMSDNQNLNTEIKEIKLLVGSFERREKQLQERLLNFLLDQMPSSVSAKQVRKLLRCADPETWDGDIWKDNDDEPVADSNLTPESMPIRPLIKIETIDEGDDDIHTTVRTIPWSPAELAKLQEKYSRHPEESETEYVWRVSLTGGDQILLSEEEAEGCWGPGVFLTTTMGDHNYSLTMRAANWAGGIDPQDRGEPVVIKTSGLSDLAVSVQKAACIQAMYERDMLRRSPMLAPQYPLPAAAHSDIDGVVTDLEKRGIITRAHSPYNSPVWPVKNPNGQWRLTIDYRRLNANTAPLTAAVPNIAELVTQIQGASHPWMATLDVKDMFFMIPLQEHDKAQFAFTWKGIQYTFNRLPQGYKHSPTIAHNTLAKVLTEISSPPGVMIYQYIDDILIGGENSEEVGHTMENVREKLTALGLDIPPSKCQGPAQEVKFLGVWWIKGALSIPPDTLEEIEHGQNPSNKKELQQVLGTLGYWCKHIPGFSIIARPLYDLLRKGKSWEWTKQHETALELLTRELKLFHQLGPLHPTDPIHVEWGFSEHGSHCNLWQKGPEGPEKQLEFSSHSFSDTEMRYSDLEKGLLSLVRAVKQVEQIRKGQSVILQGPFRLLDIVRKGTATPAGVAQKSTVRKWYAYLESISEIMPITESSIKLSKLHKDIENTLLFQTPASKPSPIQEAPPLKEGSDLKGVWFTDASSHRQNNEWNYKAVALEVATGEKLSETGKGSAQVGELRAVLLAARHGASHIYTDSSAVFKGATEWVSHWAANDWQVNKIPVWHTDSWKQLLEIGEQRVLRIGWAEGHDRSASTAAPQFNQQVDSITQLQKIDVVNSDHEWERLLEWLHIKRGHNGSADLYREGIARGWPVSVKLCEQVVAACSQCCLRLNKDHPSKAPPLPIQDKKTLWHTWQIDYIGPLQPSGGKKYLLVGVEVVSGVTMATAVTAATGENTVSSLKEWFSILPLPEEIQSNNGSYFSATAVQNWAKEEGVRWAFRTPCYTQASGIVERTNGLVKRFAKTHESGWHLRLPHAIYQLNNRWSGDGCPKMKAFCTPKTTLMPKANVKLGKDPMGFYAGQPVLVKMPQIGIVAMVLTTPKNLYAWEAKDSSGKLHRISTRCIVT</sequence>
<name>A0A850TSL9_GRUAM</name>
<dbReference type="PROSITE" id="PS50994">
    <property type="entry name" value="INTEGRASE"/>
    <property type="match status" value="1"/>
</dbReference>
<dbReference type="PROSITE" id="PS50878">
    <property type="entry name" value="RT_POL"/>
    <property type="match status" value="1"/>
</dbReference>
<dbReference type="PROSITE" id="PS50879">
    <property type="entry name" value="RNASE_H_1"/>
    <property type="match status" value="1"/>
</dbReference>
<dbReference type="Pfam" id="PF00075">
    <property type="entry name" value="RNase_H"/>
    <property type="match status" value="1"/>
</dbReference>
<dbReference type="InterPro" id="IPR036397">
    <property type="entry name" value="RNaseH_sf"/>
</dbReference>
<dbReference type="SUPFAM" id="SSF56672">
    <property type="entry name" value="DNA/RNA polymerases"/>
    <property type="match status" value="1"/>
</dbReference>
<dbReference type="GO" id="GO:0004523">
    <property type="term" value="F:RNA-DNA hybrid ribonuclease activity"/>
    <property type="evidence" value="ECO:0007669"/>
    <property type="project" value="UniProtKB-EC"/>
</dbReference>
<feature type="non-terminal residue" evidence="7">
    <location>
        <position position="1237"/>
    </location>
</feature>
<keyword evidence="3" id="KW-0175">Coiled coil</keyword>
<dbReference type="EC" id="3.1.26.4" evidence="2"/>
<reference evidence="7" key="1">
    <citation type="submission" date="2019-10" db="EMBL/GenBank/DDBJ databases">
        <title>Bird 10,000 Genomes (B10K) Project - Family phase.</title>
        <authorList>
            <person name="Zhang G."/>
        </authorList>
    </citation>
    <scope>NUCLEOTIDE SEQUENCE</scope>
    <source>
        <strain evidence="7">B10K-DU-012-65</strain>
        <tissue evidence="7">Muscle</tissue>
    </source>
</reference>
<dbReference type="InterPro" id="IPR012337">
    <property type="entry name" value="RNaseH-like_sf"/>
</dbReference>
<proteinExistence type="inferred from homology"/>
<dbReference type="Gene3D" id="3.30.420.10">
    <property type="entry name" value="Ribonuclease H-like superfamily/Ribonuclease H"/>
    <property type="match status" value="2"/>
</dbReference>
<dbReference type="SUPFAM" id="SSF53098">
    <property type="entry name" value="Ribonuclease H-like"/>
    <property type="match status" value="2"/>
</dbReference>
<feature type="domain" description="Integrase catalytic" evidence="6">
    <location>
        <begin position="1012"/>
        <end position="1132"/>
    </location>
</feature>
<organism evidence="7 8">
    <name type="scientific">Grus americana</name>
    <name type="common">Whooping crane</name>
    <dbReference type="NCBI Taxonomy" id="9117"/>
    <lineage>
        <taxon>Eukaryota</taxon>
        <taxon>Metazoa</taxon>
        <taxon>Chordata</taxon>
        <taxon>Craniata</taxon>
        <taxon>Vertebrata</taxon>
        <taxon>Euteleostomi</taxon>
        <taxon>Archelosauria</taxon>
        <taxon>Archosauria</taxon>
        <taxon>Dinosauria</taxon>
        <taxon>Saurischia</taxon>
        <taxon>Theropoda</taxon>
        <taxon>Coelurosauria</taxon>
        <taxon>Aves</taxon>
        <taxon>Neognathae</taxon>
        <taxon>Neoaves</taxon>
        <taxon>Gruiformes</taxon>
        <taxon>Gruidae</taxon>
        <taxon>Grus</taxon>
    </lineage>
</organism>
<dbReference type="GO" id="GO:0003676">
    <property type="term" value="F:nucleic acid binding"/>
    <property type="evidence" value="ECO:0007669"/>
    <property type="project" value="InterPro"/>
</dbReference>
<dbReference type="Pfam" id="PF17919">
    <property type="entry name" value="RT_RNaseH_2"/>
    <property type="match status" value="1"/>
</dbReference>
<evidence type="ECO:0000259" key="4">
    <source>
        <dbReference type="PROSITE" id="PS50878"/>
    </source>
</evidence>
<dbReference type="Gene3D" id="3.10.10.10">
    <property type="entry name" value="HIV Type 1 Reverse Transcriptase, subunit A, domain 1"/>
    <property type="match status" value="1"/>
</dbReference>
<dbReference type="PANTHER" id="PTHR33064:SF37">
    <property type="entry name" value="RIBONUCLEASE H"/>
    <property type="match status" value="1"/>
</dbReference>
<evidence type="ECO:0000313" key="7">
    <source>
        <dbReference type="EMBL" id="NWH21759.1"/>
    </source>
</evidence>
<comment type="similarity">
    <text evidence="1">Belongs to the beta type-B retroviral polymerase family. HERV class-II K(HML-2) pol subfamily.</text>
</comment>
<gene>
    <name evidence="7" type="primary">Pol_0</name>
    <name evidence="7" type="ORF">GRUAME_R15024</name>
</gene>
<dbReference type="GO" id="GO:0015074">
    <property type="term" value="P:DNA integration"/>
    <property type="evidence" value="ECO:0007669"/>
    <property type="project" value="InterPro"/>
</dbReference>
<dbReference type="InterPro" id="IPR051320">
    <property type="entry name" value="Viral_Replic_Matur_Polypro"/>
</dbReference>
<dbReference type="Pfam" id="PF00078">
    <property type="entry name" value="RVT_1"/>
    <property type="match status" value="1"/>
</dbReference>
<dbReference type="Gene3D" id="3.30.70.270">
    <property type="match status" value="2"/>
</dbReference>
<evidence type="ECO:0000259" key="5">
    <source>
        <dbReference type="PROSITE" id="PS50879"/>
    </source>
</evidence>
<dbReference type="InterPro" id="IPR001584">
    <property type="entry name" value="Integrase_cat-core"/>
</dbReference>
<dbReference type="InterPro" id="IPR000477">
    <property type="entry name" value="RT_dom"/>
</dbReference>
<dbReference type="Pfam" id="PF00665">
    <property type="entry name" value="rve"/>
    <property type="match status" value="1"/>
</dbReference>
<keyword evidence="8" id="KW-1185">Reference proteome</keyword>
<dbReference type="EMBL" id="WEIX01007897">
    <property type="protein sequence ID" value="NWH21759.1"/>
    <property type="molecule type" value="Genomic_DNA"/>
</dbReference>
<feature type="domain" description="Reverse transcriptase" evidence="4">
    <location>
        <begin position="377"/>
        <end position="561"/>
    </location>
</feature>
<dbReference type="InterPro" id="IPR002156">
    <property type="entry name" value="RNaseH_domain"/>
</dbReference>